<feature type="signal peptide" evidence="10">
    <location>
        <begin position="1"/>
        <end position="15"/>
    </location>
</feature>
<dbReference type="SMART" id="SM00241">
    <property type="entry name" value="ZP"/>
    <property type="match status" value="1"/>
</dbReference>
<evidence type="ECO:0000259" key="11">
    <source>
        <dbReference type="PROSITE" id="PS51034"/>
    </source>
</evidence>
<dbReference type="Gene3D" id="2.60.40.4100">
    <property type="entry name" value="Zona pellucida, ZP-C domain"/>
    <property type="match status" value="1"/>
</dbReference>
<dbReference type="Pfam" id="PF25301">
    <property type="entry name" value="CUT_C"/>
    <property type="match status" value="1"/>
</dbReference>
<keyword evidence="13" id="KW-1185">Reference proteome</keyword>
<dbReference type="PANTHER" id="PTHR22907:SF26">
    <property type="entry name" value="ZP DOMAIN-CONTAINING PROTEIN"/>
    <property type="match status" value="1"/>
</dbReference>
<evidence type="ECO:0000256" key="8">
    <source>
        <dbReference type="SAM" id="MobiDB-lite"/>
    </source>
</evidence>
<dbReference type="AlphaFoldDB" id="A0AA36M7B5"/>
<dbReference type="InterPro" id="IPR001507">
    <property type="entry name" value="ZP_dom"/>
</dbReference>
<keyword evidence="4 9" id="KW-0812">Transmembrane</keyword>
<proteinExistence type="predicted"/>
<dbReference type="InterPro" id="IPR057475">
    <property type="entry name" value="CUT_C"/>
</dbReference>
<evidence type="ECO:0000256" key="4">
    <source>
        <dbReference type="ARBA" id="ARBA00022692"/>
    </source>
</evidence>
<sequence>MKAVLMILWSVTVHSLDLDNGIEHKPEVNCGIDKIFVDVETVKPFTGRLFVQGEADNSECVKIPSDSSTRLSFVLPIGACNMRRQRTMRPRGVSFSFTLVISFHRLFVTGVDRSFHIKCFFLESVKSLDSQLGLKDLTTEVIEQQYQLPDCYYDLTDGTDDSSLKYAQVGQRVTHKWTCNEESSAIYGFLIHSCYTDDGQENKFELVDDRGCSTDTYLLPHIHYDENKLSASTTADVFKYADKGQLYFTCTVQLCYKHDGGCDGMTPPSCSSESRSSSKPTYSPTEDYDNDEEEDSHETTDAEPSSYSHSEYRGTRFKDSPMNGTYTDVISLNRTGAVRRKGAKKRRDSGMESDLSVGVIVLPIGETSSGTNFVTRVANVCVTRFAAYLSLVAAVITIALCSIGAYLLAKRSNPYDSNMDAF</sequence>
<evidence type="ECO:0000313" key="12">
    <source>
        <dbReference type="EMBL" id="CAJ0599467.1"/>
    </source>
</evidence>
<evidence type="ECO:0000256" key="9">
    <source>
        <dbReference type="SAM" id="Phobius"/>
    </source>
</evidence>
<evidence type="ECO:0000256" key="7">
    <source>
        <dbReference type="ARBA" id="ARBA00023136"/>
    </source>
</evidence>
<evidence type="ECO:0000256" key="5">
    <source>
        <dbReference type="ARBA" id="ARBA00022729"/>
    </source>
</evidence>
<feature type="compositionally biased region" description="Basic and acidic residues" evidence="8">
    <location>
        <begin position="310"/>
        <end position="319"/>
    </location>
</feature>
<keyword evidence="2" id="KW-0193">Cuticle</keyword>
<evidence type="ECO:0000256" key="2">
    <source>
        <dbReference type="ARBA" id="ARBA00022460"/>
    </source>
</evidence>
<dbReference type="GO" id="GO:0042302">
    <property type="term" value="F:structural constituent of cuticle"/>
    <property type="evidence" value="ECO:0007669"/>
    <property type="project" value="UniProtKB-KW"/>
</dbReference>
<keyword evidence="5 10" id="KW-0732">Signal</keyword>
<dbReference type="PROSITE" id="PS51034">
    <property type="entry name" value="ZP_2"/>
    <property type="match status" value="1"/>
</dbReference>
<comment type="subcellular location">
    <subcellularLocation>
        <location evidence="1">Cell membrane</location>
        <topology evidence="1">Single-pass type I membrane protein</topology>
    </subcellularLocation>
</comment>
<feature type="chain" id="PRO_5041333280" description="ZP domain-containing protein" evidence="10">
    <location>
        <begin position="16"/>
        <end position="422"/>
    </location>
</feature>
<organism evidence="12 13">
    <name type="scientific">Cylicocyclus nassatus</name>
    <name type="common">Nematode worm</name>
    <dbReference type="NCBI Taxonomy" id="53992"/>
    <lineage>
        <taxon>Eukaryota</taxon>
        <taxon>Metazoa</taxon>
        <taxon>Ecdysozoa</taxon>
        <taxon>Nematoda</taxon>
        <taxon>Chromadorea</taxon>
        <taxon>Rhabditida</taxon>
        <taxon>Rhabditina</taxon>
        <taxon>Rhabditomorpha</taxon>
        <taxon>Strongyloidea</taxon>
        <taxon>Strongylidae</taxon>
        <taxon>Cylicocyclus</taxon>
    </lineage>
</organism>
<gene>
    <name evidence="12" type="ORF">CYNAS_LOCUS11450</name>
</gene>
<evidence type="ECO:0000313" key="13">
    <source>
        <dbReference type="Proteomes" id="UP001176961"/>
    </source>
</evidence>
<evidence type="ECO:0000256" key="10">
    <source>
        <dbReference type="SAM" id="SignalP"/>
    </source>
</evidence>
<comment type="caution">
    <text evidence="12">The sequence shown here is derived from an EMBL/GenBank/DDBJ whole genome shotgun (WGS) entry which is preliminary data.</text>
</comment>
<dbReference type="Pfam" id="PF25057">
    <property type="entry name" value="CUT_N"/>
    <property type="match status" value="1"/>
</dbReference>
<dbReference type="InterPro" id="IPR056953">
    <property type="entry name" value="CUT_N"/>
</dbReference>
<dbReference type="Proteomes" id="UP001176961">
    <property type="component" value="Unassembled WGS sequence"/>
</dbReference>
<evidence type="ECO:0000256" key="6">
    <source>
        <dbReference type="ARBA" id="ARBA00022989"/>
    </source>
</evidence>
<feature type="region of interest" description="Disordered" evidence="8">
    <location>
        <begin position="266"/>
        <end position="320"/>
    </location>
</feature>
<evidence type="ECO:0000256" key="1">
    <source>
        <dbReference type="ARBA" id="ARBA00004251"/>
    </source>
</evidence>
<protein>
    <recommendedName>
        <fullName evidence="11">ZP domain-containing protein</fullName>
    </recommendedName>
</protein>
<feature type="compositionally biased region" description="Low complexity" evidence="8">
    <location>
        <begin position="266"/>
        <end position="285"/>
    </location>
</feature>
<accession>A0AA36M7B5</accession>
<keyword evidence="7 9" id="KW-0472">Membrane</keyword>
<feature type="domain" description="ZP" evidence="11">
    <location>
        <begin position="29"/>
        <end position="269"/>
    </location>
</feature>
<keyword evidence="6 9" id="KW-1133">Transmembrane helix</keyword>
<dbReference type="PANTHER" id="PTHR22907">
    <property type="entry name" value="GH04558P"/>
    <property type="match status" value="1"/>
</dbReference>
<dbReference type="InterPro" id="IPR051962">
    <property type="entry name" value="Cuticlin"/>
</dbReference>
<dbReference type="GO" id="GO:0005886">
    <property type="term" value="C:plasma membrane"/>
    <property type="evidence" value="ECO:0007669"/>
    <property type="project" value="UniProtKB-SubCell"/>
</dbReference>
<dbReference type="EMBL" id="CATQJL010000223">
    <property type="protein sequence ID" value="CAJ0599467.1"/>
    <property type="molecule type" value="Genomic_DNA"/>
</dbReference>
<feature type="compositionally biased region" description="Acidic residues" evidence="8">
    <location>
        <begin position="286"/>
        <end position="296"/>
    </location>
</feature>
<keyword evidence="3" id="KW-1003">Cell membrane</keyword>
<dbReference type="InterPro" id="IPR042235">
    <property type="entry name" value="ZP-C_dom"/>
</dbReference>
<feature type="transmembrane region" description="Helical" evidence="9">
    <location>
        <begin position="385"/>
        <end position="409"/>
    </location>
</feature>
<name>A0AA36M7B5_CYLNA</name>
<reference evidence="12" key="1">
    <citation type="submission" date="2023-07" db="EMBL/GenBank/DDBJ databases">
        <authorList>
            <consortium name="CYATHOMIX"/>
        </authorList>
    </citation>
    <scope>NUCLEOTIDE SEQUENCE</scope>
    <source>
        <strain evidence="12">N/A</strain>
    </source>
</reference>
<evidence type="ECO:0000256" key="3">
    <source>
        <dbReference type="ARBA" id="ARBA00022475"/>
    </source>
</evidence>